<feature type="compositionally biased region" description="Basic and acidic residues" evidence="1">
    <location>
        <begin position="886"/>
        <end position="897"/>
    </location>
</feature>
<accession>A0ABM5FVE2</accession>
<dbReference type="GeneID" id="140705540"/>
<reference evidence="4" key="1">
    <citation type="submission" date="2025-08" db="UniProtKB">
        <authorList>
            <consortium name="RefSeq"/>
        </authorList>
    </citation>
    <scope>IDENTIFICATION</scope>
</reference>
<feature type="compositionally biased region" description="Polar residues" evidence="1">
    <location>
        <begin position="263"/>
        <end position="275"/>
    </location>
</feature>
<feature type="compositionally biased region" description="Polar residues" evidence="1">
    <location>
        <begin position="1024"/>
        <end position="1039"/>
    </location>
</feature>
<evidence type="ECO:0000313" key="4">
    <source>
        <dbReference type="RefSeq" id="XP_072849354.1"/>
    </source>
</evidence>
<gene>
    <name evidence="4" type="primary">LOC140705540</name>
</gene>
<name>A0ABM5FVE2_9SAUR</name>
<feature type="compositionally biased region" description="Polar residues" evidence="1">
    <location>
        <begin position="289"/>
        <end position="300"/>
    </location>
</feature>
<feature type="region of interest" description="Disordered" evidence="1">
    <location>
        <begin position="726"/>
        <end position="751"/>
    </location>
</feature>
<proteinExistence type="predicted"/>
<feature type="compositionally biased region" description="Basic and acidic residues" evidence="1">
    <location>
        <begin position="1087"/>
        <end position="1129"/>
    </location>
</feature>
<feature type="compositionally biased region" description="Basic and acidic residues" evidence="1">
    <location>
        <begin position="1139"/>
        <end position="1149"/>
    </location>
</feature>
<feature type="compositionally biased region" description="Basic and acidic residues" evidence="1">
    <location>
        <begin position="1178"/>
        <end position="1200"/>
    </location>
</feature>
<feature type="compositionally biased region" description="Basic and acidic residues" evidence="1">
    <location>
        <begin position="918"/>
        <end position="930"/>
    </location>
</feature>
<feature type="compositionally biased region" description="Polar residues" evidence="1">
    <location>
        <begin position="726"/>
        <end position="736"/>
    </location>
</feature>
<feature type="region of interest" description="Disordered" evidence="1">
    <location>
        <begin position="464"/>
        <end position="554"/>
    </location>
</feature>
<keyword evidence="2" id="KW-0732">Signal</keyword>
<dbReference type="RefSeq" id="XP_072849354.1">
    <property type="nucleotide sequence ID" value="XM_072993253.1"/>
</dbReference>
<feature type="compositionally biased region" description="Basic and acidic residues" evidence="1">
    <location>
        <begin position="784"/>
        <end position="799"/>
    </location>
</feature>
<feature type="compositionally biased region" description="Basic and acidic residues" evidence="1">
    <location>
        <begin position="1219"/>
        <end position="1240"/>
    </location>
</feature>
<feature type="compositionally biased region" description="Polar residues" evidence="1">
    <location>
        <begin position="467"/>
        <end position="485"/>
    </location>
</feature>
<evidence type="ECO:0000313" key="3">
    <source>
        <dbReference type="Proteomes" id="UP001652642"/>
    </source>
</evidence>
<feature type="region of interest" description="Disordered" evidence="1">
    <location>
        <begin position="1086"/>
        <end position="1339"/>
    </location>
</feature>
<protein>
    <submittedName>
        <fullName evidence="4">Uncharacterized protein</fullName>
    </submittedName>
</protein>
<feature type="compositionally biased region" description="Polar residues" evidence="1">
    <location>
        <begin position="994"/>
        <end position="1011"/>
    </location>
</feature>
<keyword evidence="3" id="KW-1185">Reference proteome</keyword>
<feature type="compositionally biased region" description="Basic and acidic residues" evidence="1">
    <location>
        <begin position="976"/>
        <end position="993"/>
    </location>
</feature>
<feature type="compositionally biased region" description="Basic and acidic residues" evidence="1">
    <location>
        <begin position="806"/>
        <end position="819"/>
    </location>
</feature>
<feature type="compositionally biased region" description="Polar residues" evidence="1">
    <location>
        <begin position="333"/>
        <end position="352"/>
    </location>
</feature>
<feature type="compositionally biased region" description="Polar residues" evidence="1">
    <location>
        <begin position="374"/>
        <end position="384"/>
    </location>
</feature>
<feature type="compositionally biased region" description="Polar residues" evidence="1">
    <location>
        <begin position="899"/>
        <end position="910"/>
    </location>
</feature>
<feature type="compositionally biased region" description="Basic and acidic residues" evidence="1">
    <location>
        <begin position="422"/>
        <end position="440"/>
    </location>
</feature>
<sequence>MSTELGAFAVLSSLLFYLTDLIPNHSQLQSKKVTWLKNIENKVNLRQECPSAHSGIRPTKFQLLQSRFMNNNREPYRKKSRDVGKLIIKEKTNRNVLNSIVSKLDRRSSTEEESPKITFQEKARWVSTCGKNTVKNVLKKFLAAEEKEAKERQGTLKKKAPNNDQPKIHKKNSVLSILKEKFEQTSKVCSAVDVKALLPCKDEKKNKKGLEKKAICKAEIRVLEINLRTATRFNSPQPQQLVCMTVTMPTLCVATEISHPWSLSTNTTHTPQISDHNPKVQGAKDTQRTQDLNPDKNSVPDSKAHGGQQKSQLQNKCHEISTVVTDQNDIIANDATSANPGSNQDSISSSKNPVPLAGHIPNLPQNGLDHKESVTSPADNPFSSSEDKNTNQSPTSSSSSPAEGISAHSHQKVKGDQISSISERKCRPEERETELTETTREPPFASQKCFPEQKVLENIPPLKSPAAQASCNTEGLPVNNQQSSVEPAAVDKMPQLKPSQGNEQDLRSKICDAAQNKEKLPDKKETDPTCIENDHINQIKKEAETSRSRNKESDLQIESEHLFLKTQTQQNKQNNTSPTKETLNQAFQFPTTSNSQKNKNKSVKETHNCNDVENHHFPFSSGTERSSCATAVEDIGKTKVCSVNAVTSPQCNSAETNVSVSELETSKGLLKELFSHETHTLEESSGPLSEKCHLSTVDHSATSERNIAEVNRPWCGIGNFQIPSSNGSSNNESCIQGNKADSHNSGKHHVPSLNELQKPKAAPGLDDKIVCNFHSDLIESKNSAARDKNILPKMPEKKHQPSSTENVRKYEDSPTDKKALMHNMKKQELPLGNNTGKQGEAQVMAEGESEKSSLPSQNETAGVGKSAIGKGNLPEGTQCLIPSSVNRREQENIRAEEQSPVTSSKKTMYNSKMPPKSIKNDFTKESRDVTETNLPQAEQLAPPKSNNKRAKTDVTKDGDTKQIKISQTQQLAPPKSDGKQGKTDLTKDGDKTETNISHTCKMTPTKNNNKQAESRSIEDDGDTTAVNSSQTQQLTLPKNKTSRRGVFNSPDDSRYQTPPSDPAKCDSVKVEDGNIRKHLFSPFKISIKHDGASREGRNAKDKIQDDKMPSSVDKMKPESKIEKTREQTIKSKRKALPLKSEHPKSKETSISEGNILGKKDKMNNLVVEQQKPSFNYPRKPDIIAKDEKQAVWNSKKDQLLRSHRNKIPEGKQQQQFQAPKDRVSSKSSLRDEQHTHDISEKYNLASLDEPEGHKNNSPEKKGPSKNSDKQRVPQLNQDRTFQKTLYEADMDPQLGTSKKFCTSEHRKAEQSFGKYQIPSARDLSRHEGEETKKSRAGVVQESKISLVGLEKYKAESYSEGPRNLSFKPMVIRMIDTIKLDN</sequence>
<feature type="region of interest" description="Disordered" evidence="1">
    <location>
        <begin position="333"/>
        <end position="452"/>
    </location>
</feature>
<feature type="signal peptide" evidence="2">
    <location>
        <begin position="1"/>
        <end position="21"/>
    </location>
</feature>
<dbReference type="Proteomes" id="UP001652642">
    <property type="component" value="Chromosome 3"/>
</dbReference>
<feature type="compositionally biased region" description="Polar residues" evidence="1">
    <location>
        <begin position="1273"/>
        <end position="1283"/>
    </location>
</feature>
<feature type="chain" id="PRO_5047318761" evidence="2">
    <location>
        <begin position="22"/>
        <end position="1381"/>
    </location>
</feature>
<feature type="region of interest" description="Disordered" evidence="1">
    <location>
        <begin position="263"/>
        <end position="316"/>
    </location>
</feature>
<evidence type="ECO:0000256" key="2">
    <source>
        <dbReference type="SAM" id="SignalP"/>
    </source>
</evidence>
<feature type="compositionally biased region" description="Basic and acidic residues" evidence="1">
    <location>
        <begin position="504"/>
        <end position="554"/>
    </location>
</feature>
<organism evidence="3 4">
    <name type="scientific">Pogona vitticeps</name>
    <name type="common">central bearded dragon</name>
    <dbReference type="NCBI Taxonomy" id="103695"/>
    <lineage>
        <taxon>Eukaryota</taxon>
        <taxon>Metazoa</taxon>
        <taxon>Chordata</taxon>
        <taxon>Craniata</taxon>
        <taxon>Vertebrata</taxon>
        <taxon>Euteleostomi</taxon>
        <taxon>Lepidosauria</taxon>
        <taxon>Squamata</taxon>
        <taxon>Bifurcata</taxon>
        <taxon>Unidentata</taxon>
        <taxon>Episquamata</taxon>
        <taxon>Toxicofera</taxon>
        <taxon>Iguania</taxon>
        <taxon>Acrodonta</taxon>
        <taxon>Agamidae</taxon>
        <taxon>Amphibolurinae</taxon>
        <taxon>Pogona</taxon>
    </lineage>
</organism>
<feature type="compositionally biased region" description="Basic and acidic residues" evidence="1">
    <location>
        <begin position="950"/>
        <end position="962"/>
    </location>
</feature>
<feature type="compositionally biased region" description="Basic and acidic residues" evidence="1">
    <location>
        <begin position="1250"/>
        <end position="1271"/>
    </location>
</feature>
<feature type="region of interest" description="Disordered" evidence="1">
    <location>
        <begin position="784"/>
        <end position="1070"/>
    </location>
</feature>
<evidence type="ECO:0000256" key="1">
    <source>
        <dbReference type="SAM" id="MobiDB-lite"/>
    </source>
</evidence>
<feature type="compositionally biased region" description="Basic and acidic residues" evidence="1">
    <location>
        <begin position="1322"/>
        <end position="1333"/>
    </location>
</feature>